<feature type="compositionally biased region" description="Basic and acidic residues" evidence="8">
    <location>
        <begin position="117"/>
        <end position="130"/>
    </location>
</feature>
<gene>
    <name evidence="11" type="primary">motB</name>
    <name evidence="11" type="ORF">SMD27_10450</name>
</gene>
<protein>
    <submittedName>
        <fullName evidence="11">Flagellar motor protein MotB</fullName>
    </submittedName>
</protein>
<comment type="caution">
    <text evidence="11">The sequence shown here is derived from an EMBL/GenBank/DDBJ whole genome shotgun (WGS) entry which is preliminary data.</text>
</comment>
<evidence type="ECO:0000313" key="11">
    <source>
        <dbReference type="EMBL" id="MDY0883265.1"/>
    </source>
</evidence>
<keyword evidence="12" id="KW-1185">Reference proteome</keyword>
<comment type="similarity">
    <text evidence="2">Belongs to the MotB family.</text>
</comment>
<reference evidence="11 12" key="1">
    <citation type="journal article" date="2016" name="Antonie Van Leeuwenhoek">
        <title>Dongia soli sp. nov., isolated from soil from Dokdo, Korea.</title>
        <authorList>
            <person name="Kim D.U."/>
            <person name="Lee H."/>
            <person name="Kim H."/>
            <person name="Kim S.G."/>
            <person name="Ka J.O."/>
        </authorList>
    </citation>
    <scope>NUCLEOTIDE SEQUENCE [LARGE SCALE GENOMIC DNA]</scope>
    <source>
        <strain evidence="11 12">D78</strain>
    </source>
</reference>
<evidence type="ECO:0000256" key="1">
    <source>
        <dbReference type="ARBA" id="ARBA00004162"/>
    </source>
</evidence>
<keyword evidence="6 7" id="KW-0472">Membrane</keyword>
<organism evidence="11 12">
    <name type="scientific">Dongia soli</name>
    <dbReference type="NCBI Taxonomy" id="600628"/>
    <lineage>
        <taxon>Bacteria</taxon>
        <taxon>Pseudomonadati</taxon>
        <taxon>Pseudomonadota</taxon>
        <taxon>Alphaproteobacteria</taxon>
        <taxon>Rhodospirillales</taxon>
        <taxon>Dongiaceae</taxon>
        <taxon>Dongia</taxon>
    </lineage>
</organism>
<dbReference type="PANTHER" id="PTHR30329:SF21">
    <property type="entry name" value="LIPOPROTEIN YIAD-RELATED"/>
    <property type="match status" value="1"/>
</dbReference>
<keyword evidence="11" id="KW-0282">Flagellum</keyword>
<sequence>MADERPIIIKRIKKSAPGHHGGSWKVAYADFVTAMMAFFLLLWLLSAVTEEQKRGIADYFRPTLAPQENQGQTIILEGQPAIMQATQGSTGAESDVDADSEGANTSDGAANNAEPAKNTEKPVSEEEARDVVAKAEQKQFEQVKLQIQEAIKQSPELRDLQNNLLIDQTPEGLRIQLIDRDKVSMFASGSAVMNQRSRDLLQKVAQTIRSLPNKLSISGHTDAAPYAGVNGYTNWELSSDRANASRRGLVEDGIDPNRVQAVNGKAATEPLDPKDPLAPSNRRISIILLHTVPPVPQTQGQLQNDRKQREAAQRAAAIGDPAARANVPKIVPPATLQKE</sequence>
<dbReference type="InterPro" id="IPR025713">
    <property type="entry name" value="MotB-like_N_dom"/>
</dbReference>
<dbReference type="PANTHER" id="PTHR30329">
    <property type="entry name" value="STATOR ELEMENT OF FLAGELLAR MOTOR COMPLEX"/>
    <property type="match status" value="1"/>
</dbReference>
<keyword evidence="11" id="KW-0969">Cilium</keyword>
<name>A0ABU5ECI7_9PROT</name>
<evidence type="ECO:0000256" key="4">
    <source>
        <dbReference type="ARBA" id="ARBA00022692"/>
    </source>
</evidence>
<dbReference type="Gene3D" id="3.30.1330.60">
    <property type="entry name" value="OmpA-like domain"/>
    <property type="match status" value="1"/>
</dbReference>
<keyword evidence="3" id="KW-1003">Cell membrane</keyword>
<feature type="domain" description="OmpA-like" evidence="10">
    <location>
        <begin position="173"/>
        <end position="292"/>
    </location>
</feature>
<feature type="region of interest" description="Disordered" evidence="8">
    <location>
        <begin position="317"/>
        <end position="339"/>
    </location>
</feature>
<evidence type="ECO:0000256" key="3">
    <source>
        <dbReference type="ARBA" id="ARBA00022475"/>
    </source>
</evidence>
<dbReference type="EMBL" id="JAXCLW010000002">
    <property type="protein sequence ID" value="MDY0883265.1"/>
    <property type="molecule type" value="Genomic_DNA"/>
</dbReference>
<dbReference type="InterPro" id="IPR006665">
    <property type="entry name" value="OmpA-like"/>
</dbReference>
<keyword evidence="4 9" id="KW-0812">Transmembrane</keyword>
<evidence type="ECO:0000256" key="5">
    <source>
        <dbReference type="ARBA" id="ARBA00022989"/>
    </source>
</evidence>
<evidence type="ECO:0000256" key="8">
    <source>
        <dbReference type="SAM" id="MobiDB-lite"/>
    </source>
</evidence>
<accession>A0ABU5ECI7</accession>
<dbReference type="Pfam" id="PF00691">
    <property type="entry name" value="OmpA"/>
    <property type="match status" value="1"/>
</dbReference>
<evidence type="ECO:0000313" key="12">
    <source>
        <dbReference type="Proteomes" id="UP001279642"/>
    </source>
</evidence>
<dbReference type="Pfam" id="PF13677">
    <property type="entry name" value="MotB_plug"/>
    <property type="match status" value="1"/>
</dbReference>
<evidence type="ECO:0000256" key="2">
    <source>
        <dbReference type="ARBA" id="ARBA00008914"/>
    </source>
</evidence>
<dbReference type="Proteomes" id="UP001279642">
    <property type="component" value="Unassembled WGS sequence"/>
</dbReference>
<evidence type="ECO:0000256" key="9">
    <source>
        <dbReference type="SAM" id="Phobius"/>
    </source>
</evidence>
<comment type="subcellular location">
    <subcellularLocation>
        <location evidence="1">Cell membrane</location>
        <topology evidence="1">Single-pass membrane protein</topology>
    </subcellularLocation>
</comment>
<keyword evidence="11" id="KW-0966">Cell projection</keyword>
<feature type="transmembrane region" description="Helical" evidence="9">
    <location>
        <begin position="26"/>
        <end position="45"/>
    </location>
</feature>
<evidence type="ECO:0000256" key="6">
    <source>
        <dbReference type="ARBA" id="ARBA00023136"/>
    </source>
</evidence>
<evidence type="ECO:0000256" key="7">
    <source>
        <dbReference type="PROSITE-ProRule" id="PRU00473"/>
    </source>
</evidence>
<dbReference type="SUPFAM" id="SSF103088">
    <property type="entry name" value="OmpA-like"/>
    <property type="match status" value="1"/>
</dbReference>
<feature type="region of interest" description="Disordered" evidence="8">
    <location>
        <begin position="85"/>
        <end position="130"/>
    </location>
</feature>
<dbReference type="CDD" id="cd07185">
    <property type="entry name" value="OmpA_C-like"/>
    <property type="match status" value="1"/>
</dbReference>
<evidence type="ECO:0000259" key="10">
    <source>
        <dbReference type="PROSITE" id="PS51123"/>
    </source>
</evidence>
<dbReference type="NCBIfam" id="NF006548">
    <property type="entry name" value="PRK09041.1"/>
    <property type="match status" value="1"/>
</dbReference>
<keyword evidence="5 9" id="KW-1133">Transmembrane helix</keyword>
<dbReference type="InterPro" id="IPR050330">
    <property type="entry name" value="Bact_OuterMem_StrucFunc"/>
</dbReference>
<dbReference type="RefSeq" id="WP_320508305.1">
    <property type="nucleotide sequence ID" value="NZ_JAXCLW010000002.1"/>
</dbReference>
<dbReference type="InterPro" id="IPR036737">
    <property type="entry name" value="OmpA-like_sf"/>
</dbReference>
<proteinExistence type="inferred from homology"/>
<dbReference type="PROSITE" id="PS51123">
    <property type="entry name" value="OMPA_2"/>
    <property type="match status" value="1"/>
</dbReference>